<evidence type="ECO:0008006" key="3">
    <source>
        <dbReference type="Google" id="ProtNLM"/>
    </source>
</evidence>
<keyword evidence="2" id="KW-1185">Reference proteome</keyword>
<proteinExistence type="predicted"/>
<protein>
    <recommendedName>
        <fullName evidence="3">HTH CENPB-type domain-containing protein</fullName>
    </recommendedName>
</protein>
<evidence type="ECO:0000313" key="1">
    <source>
        <dbReference type="EMBL" id="RPB20400.1"/>
    </source>
</evidence>
<dbReference type="EMBL" id="ML121572">
    <property type="protein sequence ID" value="RPB20400.1"/>
    <property type="molecule type" value="Genomic_DNA"/>
</dbReference>
<reference evidence="1 2" key="1">
    <citation type="journal article" date="2018" name="Nat. Ecol. Evol.">
        <title>Pezizomycetes genomes reveal the molecular basis of ectomycorrhizal truffle lifestyle.</title>
        <authorList>
            <person name="Murat C."/>
            <person name="Payen T."/>
            <person name="Noel B."/>
            <person name="Kuo A."/>
            <person name="Morin E."/>
            <person name="Chen J."/>
            <person name="Kohler A."/>
            <person name="Krizsan K."/>
            <person name="Balestrini R."/>
            <person name="Da Silva C."/>
            <person name="Montanini B."/>
            <person name="Hainaut M."/>
            <person name="Levati E."/>
            <person name="Barry K.W."/>
            <person name="Belfiori B."/>
            <person name="Cichocki N."/>
            <person name="Clum A."/>
            <person name="Dockter R.B."/>
            <person name="Fauchery L."/>
            <person name="Guy J."/>
            <person name="Iotti M."/>
            <person name="Le Tacon F."/>
            <person name="Lindquist E.A."/>
            <person name="Lipzen A."/>
            <person name="Malagnac F."/>
            <person name="Mello A."/>
            <person name="Molinier V."/>
            <person name="Miyauchi S."/>
            <person name="Poulain J."/>
            <person name="Riccioni C."/>
            <person name="Rubini A."/>
            <person name="Sitrit Y."/>
            <person name="Splivallo R."/>
            <person name="Traeger S."/>
            <person name="Wang M."/>
            <person name="Zifcakova L."/>
            <person name="Wipf D."/>
            <person name="Zambonelli A."/>
            <person name="Paolocci F."/>
            <person name="Nowrousian M."/>
            <person name="Ottonello S."/>
            <person name="Baldrian P."/>
            <person name="Spatafora J.W."/>
            <person name="Henrissat B."/>
            <person name="Nagy L.G."/>
            <person name="Aury J.M."/>
            <person name="Wincker P."/>
            <person name="Grigoriev I.V."/>
            <person name="Bonfante P."/>
            <person name="Martin F.M."/>
        </authorList>
    </citation>
    <scope>NUCLEOTIDE SEQUENCE [LARGE SCALE GENOMIC DNA]</scope>
    <source>
        <strain evidence="1 2">ATCC MYA-4762</strain>
    </source>
</reference>
<sequence>MPPKRPGPIVENTVKWPRSQFPLNKAKASVPEQTVEVNTTGEATNELAEIHTLASLAVIGQRRKQYTREFKLATITYWRKYSISPPEGLGLSKYAVAKRLKISERMLGQWIKNEAVILAMKTKQKKATTGRIAQFPEMENHIHEKFLKLRETGVKIGWSWFIVEAKSWFEASYPERIQVDALGNKLYTGCQFSRPWFARFKQRKNISLRRITNKAQNVPADSESPIREIIRQ</sequence>
<name>A0A3N4LC00_9PEZI</name>
<dbReference type="AlphaFoldDB" id="A0A3N4LC00"/>
<gene>
    <name evidence="1" type="ORF">L211DRAFT_870685</name>
</gene>
<accession>A0A3N4LC00</accession>
<dbReference type="OrthoDB" id="5435536at2759"/>
<dbReference type="InParanoid" id="A0A3N4LC00"/>
<dbReference type="Proteomes" id="UP000267821">
    <property type="component" value="Unassembled WGS sequence"/>
</dbReference>
<organism evidence="1 2">
    <name type="scientific">Terfezia boudieri ATCC MYA-4762</name>
    <dbReference type="NCBI Taxonomy" id="1051890"/>
    <lineage>
        <taxon>Eukaryota</taxon>
        <taxon>Fungi</taxon>
        <taxon>Dikarya</taxon>
        <taxon>Ascomycota</taxon>
        <taxon>Pezizomycotina</taxon>
        <taxon>Pezizomycetes</taxon>
        <taxon>Pezizales</taxon>
        <taxon>Pezizaceae</taxon>
        <taxon>Terfezia</taxon>
    </lineage>
</organism>
<dbReference type="Gene3D" id="1.10.10.60">
    <property type="entry name" value="Homeodomain-like"/>
    <property type="match status" value="1"/>
</dbReference>
<evidence type="ECO:0000313" key="2">
    <source>
        <dbReference type="Proteomes" id="UP000267821"/>
    </source>
</evidence>